<gene>
    <name evidence="2" type="ORF">NDU88_005650</name>
</gene>
<organism evidence="2 3">
    <name type="scientific">Pleurodeles waltl</name>
    <name type="common">Iberian ribbed newt</name>
    <dbReference type="NCBI Taxonomy" id="8319"/>
    <lineage>
        <taxon>Eukaryota</taxon>
        <taxon>Metazoa</taxon>
        <taxon>Chordata</taxon>
        <taxon>Craniata</taxon>
        <taxon>Vertebrata</taxon>
        <taxon>Euteleostomi</taxon>
        <taxon>Amphibia</taxon>
        <taxon>Batrachia</taxon>
        <taxon>Caudata</taxon>
        <taxon>Salamandroidea</taxon>
        <taxon>Salamandridae</taxon>
        <taxon>Pleurodelinae</taxon>
        <taxon>Pleurodeles</taxon>
    </lineage>
</organism>
<feature type="compositionally biased region" description="Basic and acidic residues" evidence="1">
    <location>
        <begin position="147"/>
        <end position="184"/>
    </location>
</feature>
<accession>A0AAV7RMN8</accession>
<feature type="region of interest" description="Disordered" evidence="1">
    <location>
        <begin position="1"/>
        <end position="218"/>
    </location>
</feature>
<dbReference type="AlphaFoldDB" id="A0AAV7RMN8"/>
<sequence length="231" mass="25772">MATHRRRERTPKSGLARSRKWSTGPRKVLKDHCSRSSRPPASPPQHSRRGEQEIVGAVKSGPAEEQQGSRRQCTGPKRGEQEIAGAVGPGTAEARQDSRRRNTGPNRGEENRRSGNDRPRASPPRNNHREERGSWALPGLAPLRRSAAHEVRAPCPEKVRRNTEAGVIDRGRPLHEITTKESRGSRALSGPFLRGRSEPPHDKNCSKCAHRSRRHRATWGSLRPWRASAPL</sequence>
<comment type="caution">
    <text evidence="2">The sequence shown here is derived from an EMBL/GenBank/DDBJ whole genome shotgun (WGS) entry which is preliminary data.</text>
</comment>
<feature type="compositionally biased region" description="Basic residues" evidence="1">
    <location>
        <begin position="208"/>
        <end position="217"/>
    </location>
</feature>
<evidence type="ECO:0000256" key="1">
    <source>
        <dbReference type="SAM" id="MobiDB-lite"/>
    </source>
</evidence>
<dbReference type="Proteomes" id="UP001066276">
    <property type="component" value="Chromosome 5"/>
</dbReference>
<keyword evidence="3" id="KW-1185">Reference proteome</keyword>
<proteinExistence type="predicted"/>
<evidence type="ECO:0000313" key="3">
    <source>
        <dbReference type="Proteomes" id="UP001066276"/>
    </source>
</evidence>
<protein>
    <submittedName>
        <fullName evidence="2">Uncharacterized protein</fullName>
    </submittedName>
</protein>
<feature type="compositionally biased region" description="Basic and acidic residues" evidence="1">
    <location>
        <begin position="195"/>
        <end position="205"/>
    </location>
</feature>
<name>A0AAV7RMN8_PLEWA</name>
<dbReference type="EMBL" id="JANPWB010000009">
    <property type="protein sequence ID" value="KAJ1152876.1"/>
    <property type="molecule type" value="Genomic_DNA"/>
</dbReference>
<feature type="compositionally biased region" description="Basic and acidic residues" evidence="1">
    <location>
        <begin position="107"/>
        <end position="120"/>
    </location>
</feature>
<reference evidence="2" key="1">
    <citation type="journal article" date="2022" name="bioRxiv">
        <title>Sequencing and chromosome-scale assembly of the giantPleurodeles waltlgenome.</title>
        <authorList>
            <person name="Brown T."/>
            <person name="Elewa A."/>
            <person name="Iarovenko S."/>
            <person name="Subramanian E."/>
            <person name="Araus A.J."/>
            <person name="Petzold A."/>
            <person name="Susuki M."/>
            <person name="Suzuki K.-i.T."/>
            <person name="Hayashi T."/>
            <person name="Toyoda A."/>
            <person name="Oliveira C."/>
            <person name="Osipova E."/>
            <person name="Leigh N.D."/>
            <person name="Simon A."/>
            <person name="Yun M.H."/>
        </authorList>
    </citation>
    <scope>NUCLEOTIDE SEQUENCE</scope>
    <source>
        <strain evidence="2">20211129_DDA</strain>
        <tissue evidence="2">Liver</tissue>
    </source>
</reference>
<evidence type="ECO:0000313" key="2">
    <source>
        <dbReference type="EMBL" id="KAJ1152876.1"/>
    </source>
</evidence>